<dbReference type="SUPFAM" id="SSF54506">
    <property type="entry name" value="Diaminopimelate epimerase-like"/>
    <property type="match status" value="1"/>
</dbReference>
<evidence type="ECO:0000313" key="6">
    <source>
        <dbReference type="Proteomes" id="UP000199343"/>
    </source>
</evidence>
<feature type="active site" evidence="3">
    <location>
        <position position="46"/>
    </location>
</feature>
<dbReference type="Gene3D" id="3.10.310.10">
    <property type="entry name" value="Diaminopimelate Epimerase, Chain A, domain 1"/>
    <property type="match status" value="2"/>
</dbReference>
<reference evidence="5 7" key="2">
    <citation type="submission" date="2022-10" db="EMBL/GenBank/DDBJ databases">
        <title>The complete genomes of actinobacterial strains from the NBC collection.</title>
        <authorList>
            <person name="Joergensen T.S."/>
            <person name="Alvarez Arevalo M."/>
            <person name="Sterndorff E.B."/>
            <person name="Faurdal D."/>
            <person name="Vuksanovic O."/>
            <person name="Mourched A.-S."/>
            <person name="Charusanti P."/>
            <person name="Shaw S."/>
            <person name="Blin K."/>
            <person name="Weber T."/>
        </authorList>
    </citation>
    <scope>NUCLEOTIDE SEQUENCE [LARGE SCALE GENOMIC DNA]</scope>
    <source>
        <strain evidence="5 7">NBC 01809</strain>
    </source>
</reference>
<dbReference type="Pfam" id="PF02567">
    <property type="entry name" value="PhzC-PhzF"/>
    <property type="match status" value="1"/>
</dbReference>
<dbReference type="PIRSF" id="PIRSF016184">
    <property type="entry name" value="PhzC_PhzF"/>
    <property type="match status" value="1"/>
</dbReference>
<dbReference type="EMBL" id="CP109071">
    <property type="protein sequence ID" value="WSA35093.1"/>
    <property type="molecule type" value="Genomic_DNA"/>
</dbReference>
<organism evidence="4 6">
    <name type="scientific">Micromonospora peucetia</name>
    <dbReference type="NCBI Taxonomy" id="47871"/>
    <lineage>
        <taxon>Bacteria</taxon>
        <taxon>Bacillati</taxon>
        <taxon>Actinomycetota</taxon>
        <taxon>Actinomycetes</taxon>
        <taxon>Micromonosporales</taxon>
        <taxon>Micromonosporaceae</taxon>
        <taxon>Micromonospora</taxon>
    </lineage>
</organism>
<dbReference type="RefSeq" id="WP_091625910.1">
    <property type="nucleotide sequence ID" value="NZ_CP109071.1"/>
</dbReference>
<dbReference type="GO" id="GO:0005737">
    <property type="term" value="C:cytoplasm"/>
    <property type="evidence" value="ECO:0007669"/>
    <property type="project" value="TreeGrafter"/>
</dbReference>
<accession>A0A1C6UZX9</accession>
<dbReference type="InterPro" id="IPR003719">
    <property type="entry name" value="Phenazine_PhzF-like"/>
</dbReference>
<evidence type="ECO:0000256" key="2">
    <source>
        <dbReference type="ARBA" id="ARBA00023235"/>
    </source>
</evidence>
<evidence type="ECO:0000313" key="7">
    <source>
        <dbReference type="Proteomes" id="UP001334804"/>
    </source>
</evidence>
<dbReference type="EMBL" id="FMIC01000002">
    <property type="protein sequence ID" value="SCL59360.1"/>
    <property type="molecule type" value="Genomic_DNA"/>
</dbReference>
<dbReference type="OrthoDB" id="9788221at2"/>
<evidence type="ECO:0000313" key="5">
    <source>
        <dbReference type="EMBL" id="WSA35093.1"/>
    </source>
</evidence>
<keyword evidence="2" id="KW-0413">Isomerase</keyword>
<dbReference type="STRING" id="47871.GA0070608_2133"/>
<dbReference type="Proteomes" id="UP000199343">
    <property type="component" value="Unassembled WGS sequence"/>
</dbReference>
<comment type="similarity">
    <text evidence="1">Belongs to the PhzF family.</text>
</comment>
<evidence type="ECO:0000256" key="3">
    <source>
        <dbReference type="PIRSR" id="PIRSR016184-1"/>
    </source>
</evidence>
<dbReference type="PANTHER" id="PTHR13774:SF17">
    <property type="entry name" value="PHENAZINE BIOSYNTHESIS-LIKE DOMAIN-CONTAINING PROTEIN"/>
    <property type="match status" value="1"/>
</dbReference>
<dbReference type="AlphaFoldDB" id="A0A1C6UZX9"/>
<reference evidence="4 6" key="1">
    <citation type="submission" date="2016-06" db="EMBL/GenBank/DDBJ databases">
        <authorList>
            <person name="Kjaerup R.B."/>
            <person name="Dalgaard T.S."/>
            <person name="Juul-Madsen H.R."/>
        </authorList>
    </citation>
    <scope>NUCLEOTIDE SEQUENCE [LARGE SCALE GENOMIC DNA]</scope>
    <source>
        <strain evidence="4 6">DSM 43363</strain>
    </source>
</reference>
<dbReference type="NCBIfam" id="TIGR00654">
    <property type="entry name" value="PhzF_family"/>
    <property type="match status" value="1"/>
</dbReference>
<name>A0A1C6UZX9_9ACTN</name>
<gene>
    <name evidence="4" type="ORF">GA0070608_2133</name>
    <name evidence="5" type="ORF">OIE14_14130</name>
</gene>
<keyword evidence="7" id="KW-1185">Reference proteome</keyword>
<evidence type="ECO:0000256" key="1">
    <source>
        <dbReference type="ARBA" id="ARBA00008270"/>
    </source>
</evidence>
<dbReference type="GO" id="GO:0016853">
    <property type="term" value="F:isomerase activity"/>
    <property type="evidence" value="ECO:0007669"/>
    <property type="project" value="UniProtKB-KW"/>
</dbReference>
<sequence length="275" mass="30486">MEIPLYQVDAFTDRVFFGNPAAVCPLDEWLSDEVMQAIGLENNLAETAFIIDQGDSFALRWFTPSMEVDLCGHATLAAAHVVLHHLRPEWNEVTFHSRTGPLVVSRTPEGQFVMSFPALPRERVDPPEALLAGLSIAPTAVYGGMDYMAVYDNEEDLRAVEPDQRMLGTLDRRAVVVTAPGISSDFVSRFFGPKQSIPEDPFTGSAHCMLVPYWAEVLGRTELTSRQFSPRLGKPHTIHANCELRGDRVILGGSTRQYLAGVITLDDEEVARLSR</sequence>
<dbReference type="Proteomes" id="UP001334804">
    <property type="component" value="Chromosome"/>
</dbReference>
<evidence type="ECO:0000313" key="4">
    <source>
        <dbReference type="EMBL" id="SCL59360.1"/>
    </source>
</evidence>
<dbReference type="PANTHER" id="PTHR13774">
    <property type="entry name" value="PHENAZINE BIOSYNTHESIS PROTEIN"/>
    <property type="match status" value="1"/>
</dbReference>
<protein>
    <submittedName>
        <fullName evidence="4">Phenazine biosynthesis protein PhzF family</fullName>
    </submittedName>
    <submittedName>
        <fullName evidence="5">PhzF family phenazine biosynthesis protein</fullName>
    </submittedName>
</protein>
<proteinExistence type="inferred from homology"/>